<dbReference type="Gene3D" id="3.40.50.2300">
    <property type="match status" value="1"/>
</dbReference>
<evidence type="ECO:0000259" key="2">
    <source>
        <dbReference type="PROSITE" id="PS50043"/>
    </source>
</evidence>
<comment type="caution">
    <text evidence="3">The sequence shown here is derived from an EMBL/GenBank/DDBJ whole genome shotgun (WGS) entry which is preliminary data.</text>
</comment>
<organism evidence="3 4">
    <name type="scientific">Methylophilus glucosoxydans</name>
    <dbReference type="NCBI Taxonomy" id="752553"/>
    <lineage>
        <taxon>Bacteria</taxon>
        <taxon>Pseudomonadati</taxon>
        <taxon>Pseudomonadota</taxon>
        <taxon>Betaproteobacteria</taxon>
        <taxon>Nitrosomonadales</taxon>
        <taxon>Methylophilaceae</taxon>
        <taxon>Methylophilus</taxon>
    </lineage>
</organism>
<dbReference type="Proteomes" id="UP001597106">
    <property type="component" value="Unassembled WGS sequence"/>
</dbReference>
<dbReference type="GO" id="GO:0003677">
    <property type="term" value="F:DNA binding"/>
    <property type="evidence" value="ECO:0007669"/>
    <property type="project" value="UniProtKB-KW"/>
</dbReference>
<protein>
    <submittedName>
        <fullName evidence="3">DNA-binding response regulator</fullName>
    </submittedName>
</protein>
<dbReference type="InterPro" id="IPR000792">
    <property type="entry name" value="Tscrpt_reg_LuxR_C"/>
</dbReference>
<dbReference type="PRINTS" id="PR00038">
    <property type="entry name" value="HTHLUXR"/>
</dbReference>
<gene>
    <name evidence="3" type="ORF">ACFQ1T_13980</name>
</gene>
<dbReference type="PANTHER" id="PTHR43214">
    <property type="entry name" value="TWO-COMPONENT RESPONSE REGULATOR"/>
    <property type="match status" value="1"/>
</dbReference>
<evidence type="ECO:0000313" key="4">
    <source>
        <dbReference type="Proteomes" id="UP001597106"/>
    </source>
</evidence>
<name>A0ABW3GJU2_9PROT</name>
<dbReference type="PANTHER" id="PTHR43214:SF43">
    <property type="entry name" value="TWO-COMPONENT RESPONSE REGULATOR"/>
    <property type="match status" value="1"/>
</dbReference>
<dbReference type="CDD" id="cd06170">
    <property type="entry name" value="LuxR_C_like"/>
    <property type="match status" value="1"/>
</dbReference>
<dbReference type="PROSITE" id="PS50043">
    <property type="entry name" value="HTH_LUXR_2"/>
    <property type="match status" value="1"/>
</dbReference>
<reference evidence="4" key="1">
    <citation type="journal article" date="2019" name="Int. J. Syst. Evol. Microbiol.">
        <title>The Global Catalogue of Microorganisms (GCM) 10K type strain sequencing project: providing services to taxonomists for standard genome sequencing and annotation.</title>
        <authorList>
            <consortium name="The Broad Institute Genomics Platform"/>
            <consortium name="The Broad Institute Genome Sequencing Center for Infectious Disease"/>
            <person name="Wu L."/>
            <person name="Ma J."/>
        </authorList>
    </citation>
    <scope>NUCLEOTIDE SEQUENCE [LARGE SCALE GENOMIC DNA]</scope>
    <source>
        <strain evidence="4">CCUG 59685</strain>
    </source>
</reference>
<keyword evidence="1 3" id="KW-0238">DNA-binding</keyword>
<accession>A0ABW3GJU2</accession>
<feature type="domain" description="HTH luxR-type" evidence="2">
    <location>
        <begin position="137"/>
        <end position="202"/>
    </location>
</feature>
<proteinExistence type="predicted"/>
<dbReference type="Pfam" id="PF00196">
    <property type="entry name" value="GerE"/>
    <property type="match status" value="1"/>
</dbReference>
<dbReference type="SUPFAM" id="SSF46894">
    <property type="entry name" value="C-terminal effector domain of the bipartite response regulators"/>
    <property type="match status" value="1"/>
</dbReference>
<dbReference type="RefSeq" id="WP_313984242.1">
    <property type="nucleotide sequence ID" value="NZ_JBHTJW010000005.1"/>
</dbReference>
<evidence type="ECO:0000256" key="1">
    <source>
        <dbReference type="ARBA" id="ARBA00023125"/>
    </source>
</evidence>
<dbReference type="SMART" id="SM00421">
    <property type="entry name" value="HTH_LUXR"/>
    <property type="match status" value="1"/>
</dbReference>
<evidence type="ECO:0000313" key="3">
    <source>
        <dbReference type="EMBL" id="MFD0930894.1"/>
    </source>
</evidence>
<dbReference type="InterPro" id="IPR039420">
    <property type="entry name" value="WalR-like"/>
</dbReference>
<dbReference type="InterPro" id="IPR016032">
    <property type="entry name" value="Sig_transdc_resp-reg_C-effctor"/>
</dbReference>
<dbReference type="EMBL" id="JBHTJW010000005">
    <property type="protein sequence ID" value="MFD0930894.1"/>
    <property type="molecule type" value="Genomic_DNA"/>
</dbReference>
<keyword evidence="4" id="KW-1185">Reference proteome</keyword>
<sequence length="224" mass="24321">MKHIFITTLKNAIESWQKAFPQSTLISDVISADIAGAPIIWVHAQLEQGSLWRQSVQHILRVLPAAKVIVLSNNPEQVEAMQALESGAVGYLHAYAHPNVLKEVSSVVSQGGVWLGRDVLKHLISLTTGGKATSAVPEDILENLTKREREVALEAAKGSSNKEIARLLAISERTVKAHLTSVFDTLKVRDRLHLALVLQGQSTPGHFAGNVGIKNPSLNKSQLN</sequence>